<keyword evidence="4" id="KW-1185">Reference proteome</keyword>
<proteinExistence type="predicted"/>
<reference evidence="3 4" key="1">
    <citation type="submission" date="2008-07" db="EMBL/GenBank/DDBJ databases">
        <authorList>
            <person name="El-Sayed N."/>
            <person name="Caler E."/>
            <person name="Inman J."/>
            <person name="Amedeo P."/>
            <person name="Hass B."/>
            <person name="Wortman J."/>
        </authorList>
    </citation>
    <scope>NUCLEOTIDE SEQUENCE [LARGE SCALE GENOMIC DNA]</scope>
    <source>
        <strain evidence="4">ATCC 50983 / TXsc</strain>
    </source>
</reference>
<sequence length="1168" mass="125597">MMNVFTQNDHIFPPGLGHGIAPQIGRAVDEVVDDDICTTTSTAAWKGDVLELDSAHPKFTIDGDTIVEHVIKQKDGPFKKAFDLAGVKRSDDTIEEVRRGVAVTHSHIASVARKGTMRAVDLDSSSEREPHRFEVLSNSRRVYDLEACEGRDGSSYVVCTDGMYDVAVSRFSPCTGARRDAGIAGCELYIHLEGEERSEVAEVHWCPMVVEGMSDNDDGVDIDHVFFTVHADGSLCFWSLRHVRAIVAAGSHPVASNCPQGFSRVSIEVRKCEDVCLHVYRQAAAHYKETDSVDDGSGRELDTSATAEGRVAASISTDGSRLATACGSHVRYFTVNPSSWEVHIIAEHDIASGEEVRGIKSAIIGCTETIFIILEKALVIALQFKGEIQIGQVIRLTSASSVSFVGSVDAVTLEAVVPEAASVDTEELTVEAPSETLTIALLTQATLCKSYWMLLSAGSITFYEVEGVGIASGFVAHSNPNPSAYTMVTWSVGDPGQPKYQYLYSNGAVLELDRIATVLKEAAEKRTGDGVEDIESEKKLITETVEEKSEPPRSGGMKASDLIKQMQKIRSAQQAAKLSDAATTAALEVSGAPLPGEISSGEEVEEGAARTISEEESVAAADDHDSAMAQSPAGKGSSNARRTGPASESVGSSLSPRKGVIASTAAAAVVGEQEKEPLSEKFVPSSDPLTARQVRKFIRFLADSVQVACQKTVEAASSEEPVEVDGSLSTEVGKLSRCLAEDMTPEALTGHMMVSDKVWRGVRRLSSSVDGAGEEVTSEVARTLPGIVKELFVEKAVPAVVEALEDKVTEINTFEQPDSSANEGALGSLADDIVRVDEEVRGLGVSLGQMEAILRRTEHQAAESMGNQQESVLGIVEIIEALKASGIGRRSGSASESIDASQIAASVAMGLQDDIEELNEQASELRADVDRLHTRAGEAPPSSSYLQADPRPDWQRVKEYLRSQQYHWAVATALEIRENTSSILPPMRPERLQDDLVGFACFEVDKLASVDSFVRSVAGVDSPSRTWPQEKCDRLNLALMQMLRLVDYLVWASATFTASEDLGSLESVVRVIGLDANAVEELCRAGAAQRPDMVNQSLSRVVTRLRAVKFRSSGMRLAVTELRSHLLSIQNDGVFRRSQPLAAPMPSWNNPGNAESPLMSGSLRSSLG</sequence>
<evidence type="ECO:0000313" key="3">
    <source>
        <dbReference type="EMBL" id="EER12287.1"/>
    </source>
</evidence>
<dbReference type="EMBL" id="GG676168">
    <property type="protein sequence ID" value="EER12287.1"/>
    <property type="molecule type" value="Genomic_DNA"/>
</dbReference>
<evidence type="ECO:0000256" key="1">
    <source>
        <dbReference type="SAM" id="Coils"/>
    </source>
</evidence>
<accession>C5KST7</accession>
<dbReference type="Proteomes" id="UP000007800">
    <property type="component" value="Unassembled WGS sequence"/>
</dbReference>
<dbReference type="RefSeq" id="XP_002780492.1">
    <property type="nucleotide sequence ID" value="XM_002780446.1"/>
</dbReference>
<protein>
    <submittedName>
        <fullName evidence="3">Uncharacterized protein</fullName>
    </submittedName>
</protein>
<evidence type="ECO:0000256" key="2">
    <source>
        <dbReference type="SAM" id="MobiDB-lite"/>
    </source>
</evidence>
<name>C5KST7_PERM5</name>
<evidence type="ECO:0000313" key="4">
    <source>
        <dbReference type="Proteomes" id="UP000007800"/>
    </source>
</evidence>
<feature type="coiled-coil region" evidence="1">
    <location>
        <begin position="908"/>
        <end position="935"/>
    </location>
</feature>
<gene>
    <name evidence="3" type="ORF">Pmar_PMAR001084</name>
</gene>
<feature type="region of interest" description="Disordered" evidence="2">
    <location>
        <begin position="592"/>
        <end position="657"/>
    </location>
</feature>
<feature type="region of interest" description="Disordered" evidence="2">
    <location>
        <begin position="1145"/>
        <end position="1168"/>
    </location>
</feature>
<keyword evidence="1" id="KW-0175">Coiled coil</keyword>
<dbReference type="GeneID" id="9061453"/>
<dbReference type="OrthoDB" id="439285at2759"/>
<dbReference type="AlphaFoldDB" id="C5KST7"/>
<organism evidence="4">
    <name type="scientific">Perkinsus marinus (strain ATCC 50983 / TXsc)</name>
    <dbReference type="NCBI Taxonomy" id="423536"/>
    <lineage>
        <taxon>Eukaryota</taxon>
        <taxon>Sar</taxon>
        <taxon>Alveolata</taxon>
        <taxon>Perkinsozoa</taxon>
        <taxon>Perkinsea</taxon>
        <taxon>Perkinsida</taxon>
        <taxon>Perkinsidae</taxon>
        <taxon>Perkinsus</taxon>
    </lineage>
</organism>
<dbReference type="InParanoid" id="C5KST7"/>